<dbReference type="AlphaFoldDB" id="A0A0Q2M3D8"/>
<dbReference type="Proteomes" id="UP000051862">
    <property type="component" value="Unassembled WGS sequence"/>
</dbReference>
<protein>
    <submittedName>
        <fullName evidence="2">Uncharacterized protein</fullName>
    </submittedName>
</protein>
<sequence>MTGSWDNMNVKTKTVFAIFVVLLVFINVSGCLGGSGSTTTPATSTQGEYTSTGETTETYSETGTGEETTTATSEYATWANPWDASKPVRIGDGVYRITYLKYSIKVRQAEGTPVYEYEVEKRRGPGKVTVYGTEWDMQTGEARKVELGEYDAYEYYGKLIPINADQLDAPVEYWLWGTQPLEFYEGFFLFPIAQTFGMGYPEVIGFKIKYKDNVYEVYNPSAVGKDDYDFYMSEGFSLADVPDTDLTYTAFFAMTTFGFWGVLEEENLMTSTEGSYGFMNYQYKYKIEPQGTTSIGEKTFKTVRVEWSYIVGDARGNGWAIIAPNLPVPLEAEGLFVAGGTNIYSYMKLEDIGFEEE</sequence>
<evidence type="ECO:0000313" key="2">
    <source>
        <dbReference type="EMBL" id="KQH82577.1"/>
    </source>
</evidence>
<name>A0A0Q2M3D8_9EURY</name>
<dbReference type="EMBL" id="LIXN01000007">
    <property type="protein sequence ID" value="KQH82577.1"/>
    <property type="molecule type" value="Genomic_DNA"/>
</dbReference>
<accession>A0A0Q2M3D8</accession>
<organism evidence="2 3">
    <name type="scientific">Thermococcus thioreducens</name>
    <dbReference type="NCBI Taxonomy" id="277988"/>
    <lineage>
        <taxon>Archaea</taxon>
        <taxon>Methanobacteriati</taxon>
        <taxon>Methanobacteriota</taxon>
        <taxon>Thermococci</taxon>
        <taxon>Thermococcales</taxon>
        <taxon>Thermococcaceae</taxon>
        <taxon>Thermococcus</taxon>
    </lineage>
</organism>
<feature type="compositionally biased region" description="Low complexity" evidence="1">
    <location>
        <begin position="37"/>
        <end position="70"/>
    </location>
</feature>
<gene>
    <name evidence="2" type="ORF">AMR53_04680</name>
</gene>
<dbReference type="STRING" id="277988.SAMN05216170_1930"/>
<feature type="region of interest" description="Disordered" evidence="1">
    <location>
        <begin position="34"/>
        <end position="70"/>
    </location>
</feature>
<proteinExistence type="predicted"/>
<reference evidence="2 3" key="1">
    <citation type="submission" date="2015-08" db="EMBL/GenBank/DDBJ databases">
        <title>Thermococcus thioreducens DSM 14981 genome sequencing.</title>
        <authorList>
            <person name="Hong S.-J."/>
            <person name="Kim M.-C."/>
            <person name="Shin J.-H."/>
        </authorList>
    </citation>
    <scope>NUCLEOTIDE SEQUENCE [LARGE SCALE GENOMIC DNA]</scope>
    <source>
        <strain evidence="2 3">DSM 14981</strain>
    </source>
</reference>
<comment type="caution">
    <text evidence="2">The sequence shown here is derived from an EMBL/GenBank/DDBJ whole genome shotgun (WGS) entry which is preliminary data.</text>
</comment>
<evidence type="ECO:0000313" key="3">
    <source>
        <dbReference type="Proteomes" id="UP000051862"/>
    </source>
</evidence>
<dbReference type="PATRIC" id="fig|277988.4.peg.978"/>
<evidence type="ECO:0000256" key="1">
    <source>
        <dbReference type="SAM" id="MobiDB-lite"/>
    </source>
</evidence>